<name>A0AAD5Q2A0_PYTIN</name>
<feature type="region of interest" description="Disordered" evidence="1">
    <location>
        <begin position="25"/>
        <end position="55"/>
    </location>
</feature>
<evidence type="ECO:0000313" key="2">
    <source>
        <dbReference type="EMBL" id="KAJ0392430.1"/>
    </source>
</evidence>
<feature type="compositionally biased region" description="Basic and acidic residues" evidence="1">
    <location>
        <begin position="39"/>
        <end position="55"/>
    </location>
</feature>
<dbReference type="EMBL" id="JAKCXM010000637">
    <property type="protein sequence ID" value="KAJ0392430.1"/>
    <property type="molecule type" value="Genomic_DNA"/>
</dbReference>
<comment type="caution">
    <text evidence="2">The sequence shown here is derived from an EMBL/GenBank/DDBJ whole genome shotgun (WGS) entry which is preliminary data.</text>
</comment>
<evidence type="ECO:0000313" key="3">
    <source>
        <dbReference type="Proteomes" id="UP001209570"/>
    </source>
</evidence>
<protein>
    <submittedName>
        <fullName evidence="2">Uncharacterized protein</fullName>
    </submittedName>
</protein>
<keyword evidence="3" id="KW-1185">Reference proteome</keyword>
<accession>A0AAD5Q2A0</accession>
<evidence type="ECO:0000256" key="1">
    <source>
        <dbReference type="SAM" id="MobiDB-lite"/>
    </source>
</evidence>
<reference evidence="2" key="1">
    <citation type="submission" date="2021-12" db="EMBL/GenBank/DDBJ databases">
        <title>Prjna785345.</title>
        <authorList>
            <person name="Rujirawat T."/>
            <person name="Krajaejun T."/>
        </authorList>
    </citation>
    <scope>NUCLEOTIDE SEQUENCE</scope>
    <source>
        <strain evidence="2">Pi057C3</strain>
    </source>
</reference>
<gene>
    <name evidence="2" type="ORF">P43SY_003769</name>
</gene>
<dbReference type="AlphaFoldDB" id="A0AAD5Q2A0"/>
<organism evidence="2 3">
    <name type="scientific">Pythium insidiosum</name>
    <name type="common">Pythiosis disease agent</name>
    <dbReference type="NCBI Taxonomy" id="114742"/>
    <lineage>
        <taxon>Eukaryota</taxon>
        <taxon>Sar</taxon>
        <taxon>Stramenopiles</taxon>
        <taxon>Oomycota</taxon>
        <taxon>Peronosporomycetes</taxon>
        <taxon>Pythiales</taxon>
        <taxon>Pythiaceae</taxon>
        <taxon>Pythium</taxon>
    </lineage>
</organism>
<sequence>MTRMQRKLQHVAAAYIHGANGCEAKQHKSFSSGGACSSDDSKRGAATKRRDNERDRAHRFRAWLDTRRAKADELLQSRLSEWELRKRFEIRMELERELELERRAHARERHSNGNQAVSC</sequence>
<proteinExistence type="predicted"/>
<dbReference type="Proteomes" id="UP001209570">
    <property type="component" value="Unassembled WGS sequence"/>
</dbReference>